<evidence type="ECO:0000313" key="17">
    <source>
        <dbReference type="Proteomes" id="UP000649617"/>
    </source>
</evidence>
<dbReference type="Pfam" id="PF00520">
    <property type="entry name" value="Ion_trans"/>
    <property type="match status" value="1"/>
</dbReference>
<keyword evidence="3" id="KW-0109">Calcium transport</keyword>
<dbReference type="InterPro" id="IPR050599">
    <property type="entry name" value="VDCC_alpha-1_subunit"/>
</dbReference>
<dbReference type="OrthoDB" id="193091at2759"/>
<feature type="domain" description="Ion transport" evidence="15">
    <location>
        <begin position="9"/>
        <end position="458"/>
    </location>
</feature>
<dbReference type="AlphaFoldDB" id="A0A812WEQ0"/>
<evidence type="ECO:0000256" key="11">
    <source>
        <dbReference type="ARBA" id="ARBA00023136"/>
    </source>
</evidence>
<name>A0A812WEQ0_SYMPI</name>
<comment type="subcellular location">
    <subcellularLocation>
        <location evidence="1">Membrane</location>
        <topology evidence="1">Multi-pass membrane protein</topology>
    </subcellularLocation>
</comment>
<dbReference type="Gene3D" id="1.20.120.350">
    <property type="entry name" value="Voltage-gated potassium channels. Chain C"/>
    <property type="match status" value="1"/>
</dbReference>
<feature type="transmembrane region" description="Helical" evidence="14">
    <location>
        <begin position="424"/>
        <end position="449"/>
    </location>
</feature>
<evidence type="ECO:0000256" key="9">
    <source>
        <dbReference type="ARBA" id="ARBA00022989"/>
    </source>
</evidence>
<dbReference type="FunFam" id="1.20.120.350:FF:000009">
    <property type="entry name" value="Voltage-dependent T-type calcium channel subunit alpha"/>
    <property type="match status" value="1"/>
</dbReference>
<evidence type="ECO:0000256" key="6">
    <source>
        <dbReference type="ARBA" id="ARBA00022737"/>
    </source>
</evidence>
<dbReference type="GO" id="GO:0005891">
    <property type="term" value="C:voltage-gated calcium channel complex"/>
    <property type="evidence" value="ECO:0007669"/>
    <property type="project" value="TreeGrafter"/>
</dbReference>
<keyword evidence="2" id="KW-0813">Transport</keyword>
<dbReference type="SUPFAM" id="SSF81324">
    <property type="entry name" value="Voltage-gated potassium channels"/>
    <property type="match status" value="1"/>
</dbReference>
<protein>
    <submittedName>
        <fullName evidence="16">Para protein</fullName>
    </submittedName>
</protein>
<evidence type="ECO:0000256" key="1">
    <source>
        <dbReference type="ARBA" id="ARBA00004141"/>
    </source>
</evidence>
<proteinExistence type="predicted"/>
<keyword evidence="8" id="KW-0851">Voltage-gated channel</keyword>
<dbReference type="InterPro" id="IPR027359">
    <property type="entry name" value="Volt_channel_dom_sf"/>
</dbReference>
<comment type="caution">
    <text evidence="16">The sequence shown here is derived from an EMBL/GenBank/DDBJ whole genome shotgun (WGS) entry which is preliminary data.</text>
</comment>
<evidence type="ECO:0000256" key="3">
    <source>
        <dbReference type="ARBA" id="ARBA00022568"/>
    </source>
</evidence>
<evidence type="ECO:0000256" key="4">
    <source>
        <dbReference type="ARBA" id="ARBA00022673"/>
    </source>
</evidence>
<keyword evidence="11 14" id="KW-0472">Membrane</keyword>
<evidence type="ECO:0000256" key="12">
    <source>
        <dbReference type="ARBA" id="ARBA00023180"/>
    </source>
</evidence>
<keyword evidence="5 14" id="KW-0812">Transmembrane</keyword>
<dbReference type="Proteomes" id="UP000649617">
    <property type="component" value="Unassembled WGS sequence"/>
</dbReference>
<keyword evidence="12" id="KW-0325">Glycoprotein</keyword>
<dbReference type="GO" id="GO:0008331">
    <property type="term" value="F:high voltage-gated calcium channel activity"/>
    <property type="evidence" value="ECO:0007669"/>
    <property type="project" value="TreeGrafter"/>
</dbReference>
<dbReference type="GO" id="GO:0098703">
    <property type="term" value="P:calcium ion import across plasma membrane"/>
    <property type="evidence" value="ECO:0007669"/>
    <property type="project" value="TreeGrafter"/>
</dbReference>
<keyword evidence="17" id="KW-1185">Reference proteome</keyword>
<dbReference type="EMBL" id="CAJNIZ010044193">
    <property type="protein sequence ID" value="CAE7681409.1"/>
    <property type="molecule type" value="Genomic_DNA"/>
</dbReference>
<evidence type="ECO:0000313" key="16">
    <source>
        <dbReference type="EMBL" id="CAE7681409.1"/>
    </source>
</evidence>
<dbReference type="InterPro" id="IPR005821">
    <property type="entry name" value="Ion_trans_dom"/>
</dbReference>
<accession>A0A812WEQ0</accession>
<gene>
    <name evidence="16" type="primary">para</name>
    <name evidence="16" type="ORF">SPIL2461_LOCUS18980</name>
</gene>
<keyword evidence="13" id="KW-0407">Ion channel</keyword>
<keyword evidence="10" id="KW-0406">Ion transport</keyword>
<dbReference type="PANTHER" id="PTHR45628">
    <property type="entry name" value="VOLTAGE-DEPENDENT CALCIUM CHANNEL TYPE A SUBUNIT ALPHA-1"/>
    <property type="match status" value="1"/>
</dbReference>
<evidence type="ECO:0000256" key="2">
    <source>
        <dbReference type="ARBA" id="ARBA00022448"/>
    </source>
</evidence>
<evidence type="ECO:0000256" key="13">
    <source>
        <dbReference type="ARBA" id="ARBA00023303"/>
    </source>
</evidence>
<feature type="transmembrane region" description="Helical" evidence="14">
    <location>
        <begin position="24"/>
        <end position="44"/>
    </location>
</feature>
<evidence type="ECO:0000256" key="10">
    <source>
        <dbReference type="ARBA" id="ARBA00023065"/>
    </source>
</evidence>
<evidence type="ECO:0000256" key="7">
    <source>
        <dbReference type="ARBA" id="ARBA00022837"/>
    </source>
</evidence>
<sequence length="480" mass="53168">MAMDSPLADPSQPLTKFLRNADEVFAIIFIVEMAIKLLAMGLIWGEDAYLKSAWNWLDGVVVMVSIINMASSSSTGFLKTLRILRAFRPLRVISRNENLKVVVMTIFASMPHLLTLVIVAMLFLLIFALFALSYLNGTFLMCDLATEPGPFRHVGLDFATPLCLPPQIDQTSVAGALPHGKFQTSTSKWAGNDTTCPSSHNVEYQRATADTPICIGRCLPQGYSSFAQPEWLCPKALTMTEELPAVCGPEVNRTVSDAELRGVAYVTQMTRSLVLPCGGSTVNSTGHMVLTAKSMSCADLFCGEVDEEVKAQCQTTCRQAPYFCVDACAPGLENSAQCESCVYECEAQCRCPEFCEGLIRDAALCLEQGSRWVPTISQNFNNIWFAMLTLFEISTTEGWVDVMYSAADAVQPYVQPKRNNQEMLWVPFFMLYLFFSNMFIINLSVGVIVDKFMSMKQSNTQAPWALNLQLCEALTCWAHI</sequence>
<reference evidence="16" key="1">
    <citation type="submission" date="2021-02" db="EMBL/GenBank/DDBJ databases">
        <authorList>
            <person name="Dougan E. K."/>
            <person name="Rhodes N."/>
            <person name="Thang M."/>
            <person name="Chan C."/>
        </authorList>
    </citation>
    <scope>NUCLEOTIDE SEQUENCE</scope>
</reference>
<feature type="transmembrane region" description="Helical" evidence="14">
    <location>
        <begin position="56"/>
        <end position="78"/>
    </location>
</feature>
<dbReference type="PANTHER" id="PTHR45628:SF7">
    <property type="entry name" value="VOLTAGE-DEPENDENT CALCIUM CHANNEL TYPE A SUBUNIT ALPHA-1"/>
    <property type="match status" value="1"/>
</dbReference>
<evidence type="ECO:0000256" key="5">
    <source>
        <dbReference type="ARBA" id="ARBA00022692"/>
    </source>
</evidence>
<keyword evidence="9 14" id="KW-1133">Transmembrane helix</keyword>
<keyword evidence="4" id="KW-0107">Calcium channel</keyword>
<feature type="transmembrane region" description="Helical" evidence="14">
    <location>
        <begin position="99"/>
        <end position="132"/>
    </location>
</feature>
<organism evidence="16 17">
    <name type="scientific">Symbiodinium pilosum</name>
    <name type="common">Dinoflagellate</name>
    <dbReference type="NCBI Taxonomy" id="2952"/>
    <lineage>
        <taxon>Eukaryota</taxon>
        <taxon>Sar</taxon>
        <taxon>Alveolata</taxon>
        <taxon>Dinophyceae</taxon>
        <taxon>Suessiales</taxon>
        <taxon>Symbiodiniaceae</taxon>
        <taxon>Symbiodinium</taxon>
    </lineage>
</organism>
<keyword evidence="7" id="KW-0106">Calcium</keyword>
<evidence type="ECO:0000259" key="15">
    <source>
        <dbReference type="Pfam" id="PF00520"/>
    </source>
</evidence>
<dbReference type="Gene3D" id="1.10.287.70">
    <property type="match status" value="1"/>
</dbReference>
<evidence type="ECO:0000256" key="14">
    <source>
        <dbReference type="SAM" id="Phobius"/>
    </source>
</evidence>
<keyword evidence="6" id="KW-0677">Repeat</keyword>
<evidence type="ECO:0000256" key="8">
    <source>
        <dbReference type="ARBA" id="ARBA00022882"/>
    </source>
</evidence>